<evidence type="ECO:0000256" key="3">
    <source>
        <dbReference type="ARBA" id="ARBA00022679"/>
    </source>
</evidence>
<evidence type="ECO:0000256" key="11">
    <source>
        <dbReference type="ARBA" id="ARBA00023160"/>
    </source>
</evidence>
<evidence type="ECO:0000256" key="12">
    <source>
        <dbReference type="ARBA" id="ARBA00025280"/>
    </source>
</evidence>
<keyword evidence="8 13" id="KW-0862">Zinc</keyword>
<keyword evidence="9 13" id="KW-0067">ATP-binding</keyword>
<keyword evidence="13" id="KW-0963">Cytoplasm</keyword>
<dbReference type="Pfam" id="PF17848">
    <property type="entry name" value="Zn_ribbon_ACC"/>
    <property type="match status" value="1"/>
</dbReference>
<sequence length="285" mass="31626">MSWFKRDKGDDDKLPKLNDQERRVKTEGLWQKCEGCRQIIWKKDLEANWNVCPKCGAHSRIDAVTRLKLLFDDGEFTRFDSGLRSNDPLSFVDSKPYSERLRGMQQATSLCDAMIAAEGRLSGRPVQICAMEPKFIGGSMGSVVGEMIMRAIERSIASREPLVVVSASGGARMQEGAVSLMQMAKISAGLMRLDEAQLPYISILTDPTTGGVTASYAMLGDLNIAEPGALIGFAGPRVIEQTIRQKLPEGFQRSEFLLKHGMLDEVVPRLELKQYVATALRFFMS</sequence>
<dbReference type="STRING" id="234267.Acid_5661"/>
<name>Q01UR2_SOLUE</name>
<keyword evidence="5 13" id="KW-0547">Nucleotide-binding</keyword>
<evidence type="ECO:0000256" key="8">
    <source>
        <dbReference type="ARBA" id="ARBA00022833"/>
    </source>
</evidence>
<dbReference type="GO" id="GO:0008270">
    <property type="term" value="F:zinc ion binding"/>
    <property type="evidence" value="ECO:0007669"/>
    <property type="project" value="UniProtKB-UniRule"/>
</dbReference>
<dbReference type="AlphaFoldDB" id="Q01UR2"/>
<gene>
    <name evidence="13" type="primary">accD</name>
    <name evidence="15" type="ordered locus">Acid_5661</name>
</gene>
<keyword evidence="2 13" id="KW-0444">Lipid biosynthesis</keyword>
<dbReference type="GO" id="GO:0009317">
    <property type="term" value="C:acetyl-CoA carboxylase complex"/>
    <property type="evidence" value="ECO:0007669"/>
    <property type="project" value="InterPro"/>
</dbReference>
<feature type="binding site" evidence="13">
    <location>
        <position position="52"/>
    </location>
    <ligand>
        <name>Zn(2+)</name>
        <dbReference type="ChEBI" id="CHEBI:29105"/>
    </ligand>
</feature>
<dbReference type="GO" id="GO:0005524">
    <property type="term" value="F:ATP binding"/>
    <property type="evidence" value="ECO:0007669"/>
    <property type="project" value="UniProtKB-KW"/>
</dbReference>
<dbReference type="GO" id="GO:0016743">
    <property type="term" value="F:carboxyl- or carbamoyltransferase activity"/>
    <property type="evidence" value="ECO:0007669"/>
    <property type="project" value="UniProtKB-UniRule"/>
</dbReference>
<dbReference type="PANTHER" id="PTHR42995:SF5">
    <property type="entry name" value="ACETYL-COENZYME A CARBOXYLASE CARBOXYL TRANSFERASE SUBUNIT BETA, CHLOROPLASTIC"/>
    <property type="match status" value="1"/>
</dbReference>
<dbReference type="NCBIfam" id="TIGR00515">
    <property type="entry name" value="accD"/>
    <property type="match status" value="1"/>
</dbReference>
<comment type="cofactor">
    <cofactor evidence="13">
        <name>Zn(2+)</name>
        <dbReference type="ChEBI" id="CHEBI:29105"/>
    </cofactor>
    <text evidence="13">Binds 1 zinc ion per subunit.</text>
</comment>
<keyword evidence="7 13" id="KW-0276">Fatty acid metabolism</keyword>
<evidence type="ECO:0000256" key="2">
    <source>
        <dbReference type="ARBA" id="ARBA00022516"/>
    </source>
</evidence>
<comment type="function">
    <text evidence="12 13">Component of the acetyl coenzyme A carboxylase (ACC) complex. Biotin carboxylase (BC) catalyzes the carboxylation of biotin on its carrier protein (BCCP) and then the CO(2) group is transferred by the transcarboxylase to acetyl-CoA to form malonyl-CoA.</text>
</comment>
<dbReference type="PRINTS" id="PR01070">
    <property type="entry name" value="ACCCTRFRASEB"/>
</dbReference>
<dbReference type="PANTHER" id="PTHR42995">
    <property type="entry name" value="ACETYL-COENZYME A CARBOXYLASE CARBOXYL TRANSFERASE SUBUNIT BETA, CHLOROPLASTIC"/>
    <property type="match status" value="1"/>
</dbReference>
<dbReference type="HAMAP" id="MF_01395">
    <property type="entry name" value="AcetylCoA_CT_beta"/>
    <property type="match status" value="1"/>
</dbReference>
<comment type="subcellular location">
    <subcellularLocation>
        <location evidence="1 13">Cytoplasm</location>
    </subcellularLocation>
</comment>
<dbReference type="EC" id="2.1.3.15" evidence="13"/>
<dbReference type="InterPro" id="IPR011762">
    <property type="entry name" value="COA_CT_N"/>
</dbReference>
<evidence type="ECO:0000256" key="1">
    <source>
        <dbReference type="ARBA" id="ARBA00004496"/>
    </source>
</evidence>
<comment type="subunit">
    <text evidence="13">Acetyl-CoA carboxylase is a heterohexamer composed of biotin carboxyl carrier protein (AccB), biotin carboxylase (AccC) and two subunits each of ACCase subunit alpha (AccA) and ACCase subunit beta (AccD).</text>
</comment>
<dbReference type="Pfam" id="PF01039">
    <property type="entry name" value="Carboxyl_trans"/>
    <property type="match status" value="1"/>
</dbReference>
<evidence type="ECO:0000259" key="14">
    <source>
        <dbReference type="PROSITE" id="PS50980"/>
    </source>
</evidence>
<comment type="similarity">
    <text evidence="13">Belongs to the AccD/PCCB family.</text>
</comment>
<comment type="pathway">
    <text evidence="13">Lipid metabolism; malonyl-CoA biosynthesis; malonyl-CoA from acetyl-CoA: step 1/1.</text>
</comment>
<organism evidence="15">
    <name type="scientific">Solibacter usitatus (strain Ellin6076)</name>
    <dbReference type="NCBI Taxonomy" id="234267"/>
    <lineage>
        <taxon>Bacteria</taxon>
        <taxon>Pseudomonadati</taxon>
        <taxon>Acidobacteriota</taxon>
        <taxon>Terriglobia</taxon>
        <taxon>Bryobacterales</taxon>
        <taxon>Solibacteraceae</taxon>
        <taxon>Candidatus Solibacter</taxon>
    </lineage>
</organism>
<dbReference type="KEGG" id="sus:Acid_5661"/>
<feature type="binding site" evidence="13">
    <location>
        <position position="55"/>
    </location>
    <ligand>
        <name>Zn(2+)</name>
        <dbReference type="ChEBI" id="CHEBI:29105"/>
    </ligand>
</feature>
<evidence type="ECO:0000256" key="10">
    <source>
        <dbReference type="ARBA" id="ARBA00023098"/>
    </source>
</evidence>
<dbReference type="PROSITE" id="PS50980">
    <property type="entry name" value="COA_CT_NTER"/>
    <property type="match status" value="1"/>
</dbReference>
<dbReference type="GO" id="GO:0003989">
    <property type="term" value="F:acetyl-CoA carboxylase activity"/>
    <property type="evidence" value="ECO:0007669"/>
    <property type="project" value="InterPro"/>
</dbReference>
<comment type="catalytic activity">
    <reaction evidence="13">
        <text>N(6)-carboxybiotinyl-L-lysyl-[protein] + acetyl-CoA = N(6)-biotinyl-L-lysyl-[protein] + malonyl-CoA</text>
        <dbReference type="Rhea" id="RHEA:54728"/>
        <dbReference type="Rhea" id="RHEA-COMP:10505"/>
        <dbReference type="Rhea" id="RHEA-COMP:10506"/>
        <dbReference type="ChEBI" id="CHEBI:57288"/>
        <dbReference type="ChEBI" id="CHEBI:57384"/>
        <dbReference type="ChEBI" id="CHEBI:83144"/>
        <dbReference type="ChEBI" id="CHEBI:83145"/>
        <dbReference type="EC" id="2.1.3.15"/>
    </reaction>
</comment>
<feature type="zinc finger region" description="C4-type" evidence="13">
    <location>
        <begin position="33"/>
        <end position="55"/>
    </location>
</feature>
<keyword evidence="4 13" id="KW-0479">Metal-binding</keyword>
<feature type="domain" description="CoA carboxyltransferase N-terminal" evidence="14">
    <location>
        <begin position="29"/>
        <end position="285"/>
    </location>
</feature>
<feature type="binding site" evidence="13">
    <location>
        <position position="33"/>
    </location>
    <ligand>
        <name>Zn(2+)</name>
        <dbReference type="ChEBI" id="CHEBI:29105"/>
    </ligand>
</feature>
<accession>Q01UR2</accession>
<keyword evidence="10 13" id="KW-0443">Lipid metabolism</keyword>
<reference evidence="15" key="1">
    <citation type="submission" date="2006-10" db="EMBL/GenBank/DDBJ databases">
        <title>Complete sequence of Solibacter usitatus Ellin6076.</title>
        <authorList>
            <consortium name="US DOE Joint Genome Institute"/>
            <person name="Copeland A."/>
            <person name="Lucas S."/>
            <person name="Lapidus A."/>
            <person name="Barry K."/>
            <person name="Detter J.C."/>
            <person name="Glavina del Rio T."/>
            <person name="Hammon N."/>
            <person name="Israni S."/>
            <person name="Dalin E."/>
            <person name="Tice H."/>
            <person name="Pitluck S."/>
            <person name="Thompson L.S."/>
            <person name="Brettin T."/>
            <person name="Bruce D."/>
            <person name="Han C."/>
            <person name="Tapia R."/>
            <person name="Gilna P."/>
            <person name="Schmutz J."/>
            <person name="Larimer F."/>
            <person name="Land M."/>
            <person name="Hauser L."/>
            <person name="Kyrpides N."/>
            <person name="Mikhailova N."/>
            <person name="Janssen P.H."/>
            <person name="Kuske C.R."/>
            <person name="Richardson P."/>
        </authorList>
    </citation>
    <scope>NUCLEOTIDE SEQUENCE</scope>
    <source>
        <strain evidence="15">Ellin6076</strain>
    </source>
</reference>
<dbReference type="EMBL" id="CP000473">
    <property type="protein sequence ID" value="ABJ86608.1"/>
    <property type="molecule type" value="Genomic_DNA"/>
</dbReference>
<proteinExistence type="inferred from homology"/>
<dbReference type="GO" id="GO:0006633">
    <property type="term" value="P:fatty acid biosynthetic process"/>
    <property type="evidence" value="ECO:0007669"/>
    <property type="project" value="UniProtKB-KW"/>
</dbReference>
<feature type="binding site" evidence="13">
    <location>
        <position position="36"/>
    </location>
    <ligand>
        <name>Zn(2+)</name>
        <dbReference type="ChEBI" id="CHEBI:29105"/>
    </ligand>
</feature>
<keyword evidence="6 13" id="KW-0863">Zinc-finger</keyword>
<dbReference type="eggNOG" id="COG0777">
    <property type="taxonomic scope" value="Bacteria"/>
</dbReference>
<dbReference type="OrthoDB" id="9772975at2"/>
<evidence type="ECO:0000256" key="6">
    <source>
        <dbReference type="ARBA" id="ARBA00022771"/>
    </source>
</evidence>
<dbReference type="InterPro" id="IPR029045">
    <property type="entry name" value="ClpP/crotonase-like_dom_sf"/>
</dbReference>
<dbReference type="InterPro" id="IPR041010">
    <property type="entry name" value="Znf-ACC"/>
</dbReference>
<dbReference type="Gene3D" id="3.90.226.10">
    <property type="entry name" value="2-enoyl-CoA Hydratase, Chain A, domain 1"/>
    <property type="match status" value="1"/>
</dbReference>
<dbReference type="GO" id="GO:2001295">
    <property type="term" value="P:malonyl-CoA biosynthetic process"/>
    <property type="evidence" value="ECO:0007669"/>
    <property type="project" value="UniProtKB-UniRule"/>
</dbReference>
<protein>
    <recommendedName>
        <fullName evidence="13">Acetyl-coenzyme A carboxylase carboxyl transferase subunit beta</fullName>
        <shortName evidence="13">ACCase subunit beta</shortName>
        <shortName evidence="13">Acetyl-CoA carboxylase carboxyltransferase subunit beta</shortName>
        <ecNumber evidence="13">2.1.3.15</ecNumber>
    </recommendedName>
</protein>
<dbReference type="HOGENOM" id="CLU_015486_1_0_0"/>
<dbReference type="FunCoup" id="Q01UR2">
    <property type="interactions" value="472"/>
</dbReference>
<dbReference type="UniPathway" id="UPA00655">
    <property type="reaction ID" value="UER00711"/>
</dbReference>
<keyword evidence="11 13" id="KW-0275">Fatty acid biosynthesis</keyword>
<evidence type="ECO:0000256" key="4">
    <source>
        <dbReference type="ARBA" id="ARBA00022723"/>
    </source>
</evidence>
<keyword evidence="3 13" id="KW-0808">Transferase</keyword>
<dbReference type="InParanoid" id="Q01UR2"/>
<dbReference type="InterPro" id="IPR034733">
    <property type="entry name" value="AcCoA_carboxyl_beta"/>
</dbReference>
<evidence type="ECO:0000256" key="5">
    <source>
        <dbReference type="ARBA" id="ARBA00022741"/>
    </source>
</evidence>
<evidence type="ECO:0000313" key="15">
    <source>
        <dbReference type="EMBL" id="ABJ86608.1"/>
    </source>
</evidence>
<evidence type="ECO:0000256" key="9">
    <source>
        <dbReference type="ARBA" id="ARBA00022840"/>
    </source>
</evidence>
<dbReference type="InterPro" id="IPR000438">
    <property type="entry name" value="Acetyl_CoA_COase_Trfase_b_su"/>
</dbReference>
<evidence type="ECO:0000256" key="7">
    <source>
        <dbReference type="ARBA" id="ARBA00022832"/>
    </source>
</evidence>
<dbReference type="SUPFAM" id="SSF52096">
    <property type="entry name" value="ClpP/crotonase"/>
    <property type="match status" value="1"/>
</dbReference>
<evidence type="ECO:0000256" key="13">
    <source>
        <dbReference type="HAMAP-Rule" id="MF_01395"/>
    </source>
</evidence>